<name>A0A2T5BVI5_9RHOB</name>
<dbReference type="Proteomes" id="UP000243859">
    <property type="component" value="Unassembled WGS sequence"/>
</dbReference>
<evidence type="ECO:0000256" key="6">
    <source>
        <dbReference type="ARBA" id="ARBA00022801"/>
    </source>
</evidence>
<keyword evidence="4" id="KW-0479">Metal-binding</keyword>
<evidence type="ECO:0000256" key="11">
    <source>
        <dbReference type="ARBA" id="ARBA00093666"/>
    </source>
</evidence>
<dbReference type="GO" id="GO:0046872">
    <property type="term" value="F:metal ion binding"/>
    <property type="evidence" value="ECO:0007669"/>
    <property type="project" value="UniProtKB-KW"/>
</dbReference>
<evidence type="ECO:0000313" key="13">
    <source>
        <dbReference type="Proteomes" id="UP000243859"/>
    </source>
</evidence>
<comment type="pathway">
    <text evidence="2">Cell wall biogenesis; cell wall polysaccharide biosynthesis.</text>
</comment>
<dbReference type="SUPFAM" id="SSF55166">
    <property type="entry name" value="Hedgehog/DD-peptidase"/>
    <property type="match status" value="1"/>
</dbReference>
<dbReference type="PANTHER" id="PTHR37425:SF1">
    <property type="entry name" value="OUTER MEMBRANE PROTEIN"/>
    <property type="match status" value="1"/>
</dbReference>
<evidence type="ECO:0000256" key="3">
    <source>
        <dbReference type="ARBA" id="ARBA00022670"/>
    </source>
</evidence>
<evidence type="ECO:0000256" key="10">
    <source>
        <dbReference type="ARBA" id="ARBA00093448"/>
    </source>
</evidence>
<organism evidence="12 13">
    <name type="scientific">Rhodovulum imhoffii</name>
    <dbReference type="NCBI Taxonomy" id="365340"/>
    <lineage>
        <taxon>Bacteria</taxon>
        <taxon>Pseudomonadati</taxon>
        <taxon>Pseudomonadota</taxon>
        <taxon>Alphaproteobacteria</taxon>
        <taxon>Rhodobacterales</taxon>
        <taxon>Paracoccaceae</taxon>
        <taxon>Rhodovulum</taxon>
    </lineage>
</organism>
<protein>
    <recommendedName>
        <fullName evidence="11">Murein endopeptidase K</fullName>
    </recommendedName>
</protein>
<dbReference type="AlphaFoldDB" id="A0A2T5BVI5"/>
<dbReference type="GO" id="GO:0071555">
    <property type="term" value="P:cell wall organization"/>
    <property type="evidence" value="ECO:0007669"/>
    <property type="project" value="UniProtKB-KW"/>
</dbReference>
<keyword evidence="7" id="KW-0862">Zinc</keyword>
<evidence type="ECO:0000256" key="8">
    <source>
        <dbReference type="ARBA" id="ARBA00023049"/>
    </source>
</evidence>
<dbReference type="EMBL" id="QAAA01000002">
    <property type="protein sequence ID" value="PTN03591.1"/>
    <property type="molecule type" value="Genomic_DNA"/>
</dbReference>
<evidence type="ECO:0000313" key="12">
    <source>
        <dbReference type="EMBL" id="PTN03591.1"/>
    </source>
</evidence>
<dbReference type="Gene3D" id="3.30.1380.10">
    <property type="match status" value="1"/>
</dbReference>
<proteinExistence type="inferred from homology"/>
<reference evidence="12 13" key="1">
    <citation type="submission" date="2018-04" db="EMBL/GenBank/DDBJ databases">
        <title>Genomic Encyclopedia of Archaeal and Bacterial Type Strains, Phase II (KMG-II): from individual species to whole genera.</title>
        <authorList>
            <person name="Goeker M."/>
        </authorList>
    </citation>
    <scope>NUCLEOTIDE SEQUENCE [LARGE SCALE GENOMIC DNA]</scope>
    <source>
        <strain evidence="12 13">DSM 18064</strain>
    </source>
</reference>
<dbReference type="GO" id="GO:0006508">
    <property type="term" value="P:proteolysis"/>
    <property type="evidence" value="ECO:0007669"/>
    <property type="project" value="UniProtKB-KW"/>
</dbReference>
<gene>
    <name evidence="12" type="ORF">C8N32_102117</name>
</gene>
<evidence type="ECO:0000256" key="9">
    <source>
        <dbReference type="ARBA" id="ARBA00023316"/>
    </source>
</evidence>
<evidence type="ECO:0000256" key="4">
    <source>
        <dbReference type="ARBA" id="ARBA00022723"/>
    </source>
</evidence>
<dbReference type="InterPro" id="IPR010275">
    <property type="entry name" value="MepK"/>
</dbReference>
<dbReference type="PANTHER" id="PTHR37425">
    <property type="match status" value="1"/>
</dbReference>
<accession>A0A2T5BVI5</accession>
<comment type="cofactor">
    <cofactor evidence="1">
        <name>Zn(2+)</name>
        <dbReference type="ChEBI" id="CHEBI:29105"/>
    </cofactor>
</comment>
<keyword evidence="5" id="KW-0732">Signal</keyword>
<keyword evidence="13" id="KW-1185">Reference proteome</keyword>
<comment type="caution">
    <text evidence="12">The sequence shown here is derived from an EMBL/GenBank/DDBJ whole genome shotgun (WGS) entry which is preliminary data.</text>
</comment>
<evidence type="ECO:0000256" key="2">
    <source>
        <dbReference type="ARBA" id="ARBA00004776"/>
    </source>
</evidence>
<evidence type="ECO:0000256" key="1">
    <source>
        <dbReference type="ARBA" id="ARBA00001947"/>
    </source>
</evidence>
<dbReference type="InterPro" id="IPR009045">
    <property type="entry name" value="Zn_M74/Hedgehog-like"/>
</dbReference>
<keyword evidence="9" id="KW-0961">Cell wall biogenesis/degradation</keyword>
<evidence type="ECO:0000256" key="5">
    <source>
        <dbReference type="ARBA" id="ARBA00022729"/>
    </source>
</evidence>
<keyword evidence="8" id="KW-0482">Metalloprotease</keyword>
<dbReference type="GO" id="GO:0008237">
    <property type="term" value="F:metallopeptidase activity"/>
    <property type="evidence" value="ECO:0007669"/>
    <property type="project" value="UniProtKB-KW"/>
</dbReference>
<sequence length="196" mass="22005">MFTVPGGLFKRLGKSRNQQTEDMMLTRRQALCGLGAVSVCALPAPALAISDRELRLIRPRTGESFQGTLVRRGLFSHRLDKEALTKVYWMLRDLRVDKAREMDAELLDLVGRINARIPDRPVQITSAYRTPRTNRSVRGASSSFHMKGQALDIRVEGVSSSLLCKLARSEGAGGVGWYPRRNFVHVDTGPRRDWRG</sequence>
<comment type="similarity">
    <text evidence="10">Belongs to the peptidase M15 family.</text>
</comment>
<evidence type="ECO:0000256" key="7">
    <source>
        <dbReference type="ARBA" id="ARBA00022833"/>
    </source>
</evidence>
<keyword evidence="3" id="KW-0645">Protease</keyword>
<keyword evidence="6" id="KW-0378">Hydrolase</keyword>
<dbReference type="Pfam" id="PF05951">
    <property type="entry name" value="Peptidase_M15_2"/>
    <property type="match status" value="1"/>
</dbReference>